<dbReference type="InterPro" id="IPR005776">
    <property type="entry name" value="OadA"/>
</dbReference>
<evidence type="ECO:0000259" key="4">
    <source>
        <dbReference type="PROSITE" id="PS50968"/>
    </source>
</evidence>
<evidence type="ECO:0000313" key="6">
    <source>
        <dbReference type="EMBL" id="ALM74315.1"/>
    </source>
</evidence>
<dbReference type="GO" id="GO:0004736">
    <property type="term" value="F:pyruvate carboxylase activity"/>
    <property type="evidence" value="ECO:0007669"/>
    <property type="project" value="UniProtKB-EC"/>
</dbReference>
<dbReference type="Gene3D" id="3.20.20.70">
    <property type="entry name" value="Aldolase class I"/>
    <property type="match status" value="1"/>
</dbReference>
<dbReference type="EMBL" id="CP013050">
    <property type="protein sequence ID" value="ALM74315.1"/>
    <property type="molecule type" value="Genomic_DNA"/>
</dbReference>
<reference evidence="6 7" key="1">
    <citation type="journal article" date="2016" name="Genome Announc.">
        <title>Complete genome sequence of the hyperthermophilic and piezophilic archaeon Thermococcus barophilus Ch5, capable of growth at the expense of hydrogenogenesis from carbon monoxide and formate.</title>
        <authorList>
            <person name="Oger P."/>
            <person name="Sokolova T.G."/>
            <person name="Kozhevnikova D.A."/>
            <person name="Taranov E.A."/>
            <person name="Vannier P."/>
            <person name="Lee H.S."/>
            <person name="Kwon K.K."/>
            <person name="Kang S.G."/>
            <person name="Lee J.H."/>
            <person name="Bonch-Osmolovskaya E.A."/>
            <person name="Lebedinsky A.V."/>
        </authorList>
    </citation>
    <scope>NUCLEOTIDE SEQUENCE [LARGE SCALE GENOMIC DNA]</scope>
    <source>
        <strain evidence="7">Ch5</strain>
    </source>
</reference>
<dbReference type="InterPro" id="IPR001882">
    <property type="entry name" value="Biotin_BS"/>
</dbReference>
<dbReference type="STRING" id="55802.TBCH5v1_0339"/>
<dbReference type="PANTHER" id="PTHR43778:SF2">
    <property type="entry name" value="PYRUVATE CARBOXYLASE, MITOCHONDRIAL"/>
    <property type="match status" value="1"/>
</dbReference>
<dbReference type="SUPFAM" id="SSF51569">
    <property type="entry name" value="Aldolase"/>
    <property type="match status" value="1"/>
</dbReference>
<dbReference type="AlphaFoldDB" id="A0A0S1X982"/>
<dbReference type="GeneID" id="26135631"/>
<evidence type="ECO:0000256" key="2">
    <source>
        <dbReference type="ARBA" id="ARBA00023267"/>
    </source>
</evidence>
<dbReference type="PROSITE" id="PS50968">
    <property type="entry name" value="BIOTINYL_LIPOYL"/>
    <property type="match status" value="1"/>
</dbReference>
<dbReference type="GO" id="GO:0006814">
    <property type="term" value="P:sodium ion transport"/>
    <property type="evidence" value="ECO:0007669"/>
    <property type="project" value="InterPro"/>
</dbReference>
<dbReference type="GO" id="GO:0006094">
    <property type="term" value="P:gluconeogenesis"/>
    <property type="evidence" value="ECO:0007669"/>
    <property type="project" value="TreeGrafter"/>
</dbReference>
<dbReference type="SUPFAM" id="SSF89000">
    <property type="entry name" value="post-HMGL domain-like"/>
    <property type="match status" value="1"/>
</dbReference>
<accession>A0A0S1X982</accession>
<dbReference type="NCBIfam" id="NF006761">
    <property type="entry name" value="PRK09282.1"/>
    <property type="match status" value="1"/>
</dbReference>
<dbReference type="Proteomes" id="UP000066042">
    <property type="component" value="Chromosome"/>
</dbReference>
<keyword evidence="6" id="KW-0670">Pyruvate</keyword>
<dbReference type="Gene3D" id="2.40.50.100">
    <property type="match status" value="1"/>
</dbReference>
<sequence length="583" mass="65693">MVEIIDTTFRDAHQSLIATRMSTKDMLPIAEKMDRIGFYSMEVWGGATFDAALRFLREDPWERLRTLREHIKKTKLQMLLRGQNVVGYKHYPDDVVEKFVELAYKNGIDIFRVFDALNDVRNMKTAIKKAKEIGAEVQGAICYTTGPIFTVEYYMKKVDELIELDVDYITIKDMAALLDPQMVYKLVKEIKERYGIKVNVHTHATSGLASATYLKAVEAGADLIDTAIYPLANGTAQPAIQTIYHALKESDKPQIDMKLIFQISRYLRKLLDEKYEHLMNKRALHGDPNVLLHQIPGGMYSNLIKQLSELKALDKLDEVLEEVPRVREELGYPPLVTPTSQIIGTQAVFNVLFGRYKMVTEETKNYVRGLYGKPPAPIKEEIRKLILGDEEPITVRPADLLEPVLEKCRRELEERGYLEKEEDILTYALFPQVALEFFELRKKGELKPVEEKPKGKIIKIYIGGKEYEVGIEGVKLENLLMPAIPVQERVVQPTTSAPAPAPTPVSTPTPAVGGGVVSAPMPGKVLRILVREGDEVKAGQGLLVLEAMKMENEIPAPKDGIVKKILIKEGDTVDTGQPLIELE</sequence>
<evidence type="ECO:0000256" key="3">
    <source>
        <dbReference type="SAM" id="MobiDB-lite"/>
    </source>
</evidence>
<dbReference type="EC" id="6.4.1.1" evidence="6"/>
<comment type="cofactor">
    <cofactor evidence="1">
        <name>Co(2+)</name>
        <dbReference type="ChEBI" id="CHEBI:48828"/>
    </cofactor>
</comment>
<dbReference type="PROSITE" id="PS50991">
    <property type="entry name" value="PYR_CT"/>
    <property type="match status" value="1"/>
</dbReference>
<dbReference type="PATRIC" id="fig|55802.8.peg.333"/>
<dbReference type="InterPro" id="IPR003379">
    <property type="entry name" value="Carboxylase_cons_dom"/>
</dbReference>
<proteinExistence type="predicted"/>
<dbReference type="SUPFAM" id="SSF51230">
    <property type="entry name" value="Single hybrid motif"/>
    <property type="match status" value="1"/>
</dbReference>
<dbReference type="GO" id="GO:0005737">
    <property type="term" value="C:cytoplasm"/>
    <property type="evidence" value="ECO:0007669"/>
    <property type="project" value="TreeGrafter"/>
</dbReference>
<name>A0A0S1X982_THEBA</name>
<dbReference type="Pfam" id="PF02436">
    <property type="entry name" value="PYC_OADA"/>
    <property type="match status" value="1"/>
</dbReference>
<evidence type="ECO:0000259" key="5">
    <source>
        <dbReference type="PROSITE" id="PS50991"/>
    </source>
</evidence>
<dbReference type="InterPro" id="IPR000089">
    <property type="entry name" value="Biotin_lipoyl"/>
</dbReference>
<dbReference type="Pfam" id="PF00682">
    <property type="entry name" value="HMGL-like"/>
    <property type="match status" value="1"/>
</dbReference>
<dbReference type="InterPro" id="IPR011053">
    <property type="entry name" value="Single_hybrid_motif"/>
</dbReference>
<dbReference type="CDD" id="cd06850">
    <property type="entry name" value="biotinyl_domain"/>
    <property type="match status" value="1"/>
</dbReference>
<feature type="domain" description="Pyruvate carboxyltransferase" evidence="5">
    <location>
        <begin position="2"/>
        <end position="261"/>
    </location>
</feature>
<dbReference type="GO" id="GO:0008948">
    <property type="term" value="F:oxaloacetate decarboxylase activity"/>
    <property type="evidence" value="ECO:0007669"/>
    <property type="project" value="InterPro"/>
</dbReference>
<evidence type="ECO:0000256" key="1">
    <source>
        <dbReference type="ARBA" id="ARBA00001941"/>
    </source>
</evidence>
<dbReference type="PANTHER" id="PTHR43778">
    <property type="entry name" value="PYRUVATE CARBOXYLASE"/>
    <property type="match status" value="1"/>
</dbReference>
<dbReference type="InterPro" id="IPR055268">
    <property type="entry name" value="PCB-like"/>
</dbReference>
<protein>
    <submittedName>
        <fullName evidence="6">Pyruvate carboxylase subunit B</fullName>
        <ecNumber evidence="6">6.4.1.1</ecNumber>
    </submittedName>
</protein>
<dbReference type="RefSeq" id="WP_056933241.1">
    <property type="nucleotide sequence ID" value="NZ_CP013050.1"/>
</dbReference>
<feature type="region of interest" description="Disordered" evidence="3">
    <location>
        <begin position="494"/>
        <end position="516"/>
    </location>
</feature>
<keyword evidence="6" id="KW-0436">Ligase</keyword>
<dbReference type="FunFam" id="2.40.50.100:FF:000003">
    <property type="entry name" value="Acetyl-CoA carboxylase biotin carboxyl carrier protein"/>
    <property type="match status" value="1"/>
</dbReference>
<organism evidence="6 7">
    <name type="scientific">Thermococcus barophilus</name>
    <dbReference type="NCBI Taxonomy" id="55802"/>
    <lineage>
        <taxon>Archaea</taxon>
        <taxon>Methanobacteriati</taxon>
        <taxon>Methanobacteriota</taxon>
        <taxon>Thermococci</taxon>
        <taxon>Thermococcales</taxon>
        <taxon>Thermococcaceae</taxon>
        <taxon>Thermococcus</taxon>
    </lineage>
</organism>
<feature type="domain" description="Lipoyl-binding" evidence="4">
    <location>
        <begin position="502"/>
        <end position="583"/>
    </location>
</feature>
<dbReference type="PROSITE" id="PS00188">
    <property type="entry name" value="BIOTIN"/>
    <property type="match status" value="1"/>
</dbReference>
<evidence type="ECO:0000313" key="7">
    <source>
        <dbReference type="Proteomes" id="UP000066042"/>
    </source>
</evidence>
<gene>
    <name evidence="6" type="primary">pycB</name>
    <name evidence="6" type="ORF">TBCH5v1_0339</name>
</gene>
<dbReference type="InterPro" id="IPR000891">
    <property type="entry name" value="PYR_CT"/>
</dbReference>
<dbReference type="NCBIfam" id="TIGR01108">
    <property type="entry name" value="oadA"/>
    <property type="match status" value="1"/>
</dbReference>
<dbReference type="Pfam" id="PF00364">
    <property type="entry name" value="Biotin_lipoyl"/>
    <property type="match status" value="1"/>
</dbReference>
<dbReference type="CDD" id="cd07937">
    <property type="entry name" value="DRE_TIM_PC_TC_5S"/>
    <property type="match status" value="1"/>
</dbReference>
<keyword evidence="2" id="KW-0092">Biotin</keyword>
<dbReference type="InterPro" id="IPR013785">
    <property type="entry name" value="Aldolase_TIM"/>
</dbReference>